<sequence length="349" mass="37914">MVATECLSKFPPPQVLPFVLAYLVAFLREEIVCDDGCGSPVVAVESIPDSCGLVTAKLMVFYLNRVFSEDSNAFRDDDVVSKALAVLVRVLEIPCTQISKPGSASPPSTDIQRGCIDCIALILLRLSGIDDGQRSKGVPTINVSSLVNLLMEWAFDKAAREDVVDHDADTFTSRVQEMLCNMRRGGYPHQLSLQAQICICNVFLSAISRAGNEVLANWKSQRIIARIALAIGCCTEDDIVAGGFQIIFAFLYKSSEVISMEDKDDVRFLHIIFDATATCLKTTDCECIAMNGLKVIGAVIGKFPGFVGMLAPVELQQLIDGCLIKLHDQQLSPAVTKLAHALLQAMTPP</sequence>
<protein>
    <submittedName>
        <fullName evidence="1">Uncharacterized protein</fullName>
    </submittedName>
</protein>
<proteinExistence type="predicted"/>
<dbReference type="EnsemblProtists" id="HpaT809612">
    <property type="protein sequence ID" value="HpaP809612"/>
    <property type="gene ID" value="HpaG809612"/>
</dbReference>
<keyword evidence="2" id="KW-1185">Reference proteome</keyword>
<reference evidence="1" key="2">
    <citation type="submission" date="2015-06" db="UniProtKB">
        <authorList>
            <consortium name="EnsemblProtists"/>
        </authorList>
    </citation>
    <scope>IDENTIFICATION</scope>
    <source>
        <strain evidence="1">Emoy2</strain>
    </source>
</reference>
<reference evidence="2" key="1">
    <citation type="journal article" date="2010" name="Science">
        <title>Signatures of adaptation to obligate biotrophy in the Hyaloperonospora arabidopsidis genome.</title>
        <authorList>
            <person name="Baxter L."/>
            <person name="Tripathy S."/>
            <person name="Ishaque N."/>
            <person name="Boot N."/>
            <person name="Cabral A."/>
            <person name="Kemen E."/>
            <person name="Thines M."/>
            <person name="Ah-Fong A."/>
            <person name="Anderson R."/>
            <person name="Badejoko W."/>
            <person name="Bittner-Eddy P."/>
            <person name="Boore J.L."/>
            <person name="Chibucos M.C."/>
            <person name="Coates M."/>
            <person name="Dehal P."/>
            <person name="Delehaunty K."/>
            <person name="Dong S."/>
            <person name="Downton P."/>
            <person name="Dumas B."/>
            <person name="Fabro G."/>
            <person name="Fronick C."/>
            <person name="Fuerstenberg S.I."/>
            <person name="Fulton L."/>
            <person name="Gaulin E."/>
            <person name="Govers F."/>
            <person name="Hughes L."/>
            <person name="Humphray S."/>
            <person name="Jiang R.H."/>
            <person name="Judelson H."/>
            <person name="Kamoun S."/>
            <person name="Kyung K."/>
            <person name="Meijer H."/>
            <person name="Minx P."/>
            <person name="Morris P."/>
            <person name="Nelson J."/>
            <person name="Phuntumart V."/>
            <person name="Qutob D."/>
            <person name="Rehmany A."/>
            <person name="Rougon-Cardoso A."/>
            <person name="Ryden P."/>
            <person name="Torto-Alalibo T."/>
            <person name="Studholme D."/>
            <person name="Wang Y."/>
            <person name="Win J."/>
            <person name="Wood J."/>
            <person name="Clifton S.W."/>
            <person name="Rogers J."/>
            <person name="Van den Ackerveken G."/>
            <person name="Jones J.D."/>
            <person name="McDowell J.M."/>
            <person name="Beynon J."/>
            <person name="Tyler B.M."/>
        </authorList>
    </citation>
    <scope>NUCLEOTIDE SEQUENCE [LARGE SCALE GENOMIC DNA]</scope>
    <source>
        <strain evidence="2">Emoy2</strain>
    </source>
</reference>
<dbReference type="InParanoid" id="M4BT27"/>
<accession>M4BT27</accession>
<dbReference type="AlphaFoldDB" id="M4BT27"/>
<name>M4BT27_HYAAE</name>
<dbReference type="Proteomes" id="UP000011713">
    <property type="component" value="Unassembled WGS sequence"/>
</dbReference>
<organism evidence="1 2">
    <name type="scientific">Hyaloperonospora arabidopsidis (strain Emoy2)</name>
    <name type="common">Downy mildew agent</name>
    <name type="synonym">Peronospora arabidopsidis</name>
    <dbReference type="NCBI Taxonomy" id="559515"/>
    <lineage>
        <taxon>Eukaryota</taxon>
        <taxon>Sar</taxon>
        <taxon>Stramenopiles</taxon>
        <taxon>Oomycota</taxon>
        <taxon>Peronosporomycetes</taxon>
        <taxon>Peronosporales</taxon>
        <taxon>Peronosporaceae</taxon>
        <taxon>Hyaloperonospora</taxon>
    </lineage>
</organism>
<dbReference type="HOGENOM" id="CLU_795576_0_0_1"/>
<evidence type="ECO:0000313" key="1">
    <source>
        <dbReference type="EnsemblProtists" id="HpaP809612"/>
    </source>
</evidence>
<evidence type="ECO:0000313" key="2">
    <source>
        <dbReference type="Proteomes" id="UP000011713"/>
    </source>
</evidence>
<dbReference type="OMA" id="CECIAMN"/>
<dbReference type="VEuPathDB" id="FungiDB:HpaG809612"/>
<dbReference type="EMBL" id="ABWE02000278">
    <property type="status" value="NOT_ANNOTATED_CDS"/>
    <property type="molecule type" value="Genomic_DNA"/>
</dbReference>